<dbReference type="PROSITE" id="PS00101">
    <property type="entry name" value="HEXAPEP_TRANSFERASES"/>
    <property type="match status" value="1"/>
</dbReference>
<dbReference type="EMBL" id="MPNX01000004">
    <property type="protein sequence ID" value="OOY35416.1"/>
    <property type="molecule type" value="Genomic_DNA"/>
</dbReference>
<keyword evidence="6 18" id="KW-0548">Nucleotidyltransferase</keyword>
<dbReference type="InterPro" id="IPR025877">
    <property type="entry name" value="MobA-like_NTP_Trfase"/>
</dbReference>
<dbReference type="AlphaFoldDB" id="A0A0B0HD47"/>
<comment type="pathway">
    <text evidence="18">Bacterial outer membrane biogenesis; LPS lipid A biosynthesis.</text>
</comment>
<proteinExistence type="inferred from homology"/>
<comment type="caution">
    <text evidence="21">The sequence shown here is derived from an EMBL/GenBank/DDBJ whole genome shotgun (WGS) entry which is preliminary data.</text>
</comment>
<sequence>MKLGVVILAAGQGSRMKSAIPKVLHPIAGKPMLAHVIETARKLNPDNIVVVYGHGGELVREQMASADVEWALQEQQLGTGHAVEQAMPLLGSVDRILVLYADVPLIRHETLLRLIESSADTNLGMLTVELDNPTGYGRIVRDEEGAVSQIVEQKDASAAEFAIHEVNVGIMLINRERLATWIERLDDNNAQGEFYLTDIISMAVKQGAVISTVSPDDLFEVAGVNDRVQLAELERELQSVGAQELMRNGVTVIDPARIDIRGNASVSQDVTLDVNVILEGDVELGEGVRVGANSILRNCKVAAGTVIKEMCVIEDAIIGESCQIGPFARIRPGTELAPGCHIGNFVEIKNAQVARDSKVNHLSYVGDATVGESVNIGAGTITCNYDGAYKHRTVIGDHVFVGSDTQLVAPVTVESGATIGAGSTITADVKENALALSRTKQRSVMNWKRPQKDKG</sequence>
<evidence type="ECO:0000256" key="2">
    <source>
        <dbReference type="ARBA" id="ARBA00007707"/>
    </source>
</evidence>
<dbReference type="NCBIfam" id="TIGR01173">
    <property type="entry name" value="glmU"/>
    <property type="match status" value="1"/>
</dbReference>
<dbReference type="STRING" id="2340.JV46_17460"/>
<reference evidence="21 23" key="1">
    <citation type="journal article" date="2014" name="BMC Genomics">
        <title>The genome of the intracellular bacterium of the coastal bivalve, Solemya velum: a blueprint for thriving in and out of symbiosis.</title>
        <authorList>
            <person name="Dmytrenko O."/>
            <person name="Russell S.L."/>
            <person name="Loo W.T."/>
            <person name="Fontanez K.M."/>
            <person name="Liao L."/>
            <person name="Roeselers G."/>
            <person name="Sharma R."/>
            <person name="Stewart F.J."/>
            <person name="Newton I.L."/>
            <person name="Woyke T."/>
            <person name="Wu D."/>
            <person name="Lang J.M."/>
            <person name="Eisen J.A."/>
            <person name="Cavanaugh C.M."/>
        </authorList>
    </citation>
    <scope>NUCLEOTIDE SEQUENCE [LARGE SCALE GENOMIC DNA]</scope>
    <source>
        <strain evidence="21 23">WH</strain>
    </source>
</reference>
<dbReference type="GO" id="GO:0000902">
    <property type="term" value="P:cell morphogenesis"/>
    <property type="evidence" value="ECO:0007669"/>
    <property type="project" value="UniProtKB-UniRule"/>
</dbReference>
<dbReference type="CDD" id="cd03353">
    <property type="entry name" value="LbH_GlmU_C"/>
    <property type="match status" value="1"/>
</dbReference>
<dbReference type="RefSeq" id="WP_043116308.1">
    <property type="nucleotide sequence ID" value="NZ_JRAA01000001.1"/>
</dbReference>
<dbReference type="Gene3D" id="3.90.550.10">
    <property type="entry name" value="Spore Coat Polysaccharide Biosynthesis Protein SpsA, Chain A"/>
    <property type="match status" value="1"/>
</dbReference>
<evidence type="ECO:0000256" key="3">
    <source>
        <dbReference type="ARBA" id="ARBA00007947"/>
    </source>
</evidence>
<dbReference type="Pfam" id="PF12804">
    <property type="entry name" value="NTP_transf_3"/>
    <property type="match status" value="1"/>
</dbReference>
<organism evidence="21 23">
    <name type="scientific">Solemya velum gill symbiont</name>
    <dbReference type="NCBI Taxonomy" id="2340"/>
    <lineage>
        <taxon>Bacteria</taxon>
        <taxon>Pseudomonadati</taxon>
        <taxon>Pseudomonadota</taxon>
        <taxon>Gammaproteobacteria</taxon>
        <taxon>sulfur-oxidizing symbionts</taxon>
    </lineage>
</organism>
<dbReference type="Proteomes" id="UP000030856">
    <property type="component" value="Unassembled WGS sequence"/>
</dbReference>
<dbReference type="InterPro" id="IPR018357">
    <property type="entry name" value="Hexapep_transf_CS"/>
</dbReference>
<dbReference type="GO" id="GO:0019134">
    <property type="term" value="F:glucosamine-1-phosphate N-acetyltransferase activity"/>
    <property type="evidence" value="ECO:0007669"/>
    <property type="project" value="UniProtKB-UniRule"/>
</dbReference>
<dbReference type="EC" id="2.3.1.157" evidence="18"/>
<comment type="caution">
    <text evidence="18">Lacks conserved residue(s) required for the propagation of feature annotation.</text>
</comment>
<feature type="binding site" evidence="18">
    <location>
        <begin position="384"/>
        <end position="385"/>
    </location>
    <ligand>
        <name>acetyl-CoA</name>
        <dbReference type="ChEBI" id="CHEBI:57288"/>
    </ligand>
</feature>
<keyword evidence="8 18" id="KW-0677">Repeat</keyword>
<dbReference type="Pfam" id="PF25087">
    <property type="entry name" value="GMPPB_C"/>
    <property type="match status" value="1"/>
</dbReference>
<reference evidence="22 24" key="2">
    <citation type="submission" date="2016-11" db="EMBL/GenBank/DDBJ databases">
        <title>Mixed transmission modes and dynamic genome evolution in an obligate animal-bacterial symbiosis.</title>
        <authorList>
            <person name="Russell S.L."/>
            <person name="Corbett-Detig R.B."/>
            <person name="Cavanaugh C.M."/>
        </authorList>
    </citation>
    <scope>NUCLEOTIDE SEQUENCE [LARGE SCALE GENOMIC DNA]</scope>
    <source>
        <strain evidence="22">MA-KB16</strain>
    </source>
</reference>
<dbReference type="GO" id="GO:0008360">
    <property type="term" value="P:regulation of cell shape"/>
    <property type="evidence" value="ECO:0007669"/>
    <property type="project" value="UniProtKB-KW"/>
</dbReference>
<dbReference type="InterPro" id="IPR011004">
    <property type="entry name" value="Trimer_LpxA-like_sf"/>
</dbReference>
<evidence type="ECO:0000256" key="16">
    <source>
        <dbReference type="ARBA" id="ARBA00048493"/>
    </source>
</evidence>
<comment type="subunit">
    <text evidence="18">Homotrimer.</text>
</comment>
<dbReference type="EMBL" id="JRAA01000001">
    <property type="protein sequence ID" value="KHF26527.1"/>
    <property type="molecule type" value="Genomic_DNA"/>
</dbReference>
<feature type="region of interest" description="Linker" evidence="18">
    <location>
        <begin position="228"/>
        <end position="248"/>
    </location>
</feature>
<evidence type="ECO:0000313" key="22">
    <source>
        <dbReference type="EMBL" id="OOY35416.1"/>
    </source>
</evidence>
<comment type="similarity">
    <text evidence="2 18">In the C-terminal section; belongs to the transferase hexapeptide repeat family.</text>
</comment>
<feature type="binding site" evidence="18">
    <location>
        <position position="349"/>
    </location>
    <ligand>
        <name>UDP-N-acetyl-alpha-D-glucosamine</name>
        <dbReference type="ChEBI" id="CHEBI:57705"/>
    </ligand>
</feature>
<feature type="binding site" evidence="18">
    <location>
        <position position="378"/>
    </location>
    <ligand>
        <name>acetyl-CoA</name>
        <dbReference type="ChEBI" id="CHEBI:57288"/>
    </ligand>
</feature>
<feature type="binding site" evidence="18">
    <location>
        <position position="225"/>
    </location>
    <ligand>
        <name>UDP-N-acetyl-alpha-D-glucosamine</name>
        <dbReference type="ChEBI" id="CHEBI:57705"/>
    </ligand>
</feature>
<evidence type="ECO:0000256" key="18">
    <source>
        <dbReference type="HAMAP-Rule" id="MF_01631"/>
    </source>
</evidence>
<evidence type="ECO:0000256" key="11">
    <source>
        <dbReference type="ARBA" id="ARBA00022984"/>
    </source>
</evidence>
<feature type="active site" description="Proton acceptor" evidence="18">
    <location>
        <position position="361"/>
    </location>
</feature>
<dbReference type="UniPathway" id="UPA00113">
    <property type="reaction ID" value="UER00532"/>
</dbReference>
<feature type="binding site" evidence="18">
    <location>
        <position position="403"/>
    </location>
    <ligand>
        <name>acetyl-CoA</name>
        <dbReference type="ChEBI" id="CHEBI:57288"/>
    </ligand>
</feature>
<feature type="binding site" evidence="18">
    <location>
        <position position="137"/>
    </location>
    <ligand>
        <name>UDP-N-acetyl-alpha-D-glucosamine</name>
        <dbReference type="ChEBI" id="CHEBI:57705"/>
    </ligand>
</feature>
<evidence type="ECO:0000313" key="23">
    <source>
        <dbReference type="Proteomes" id="UP000030856"/>
    </source>
</evidence>
<dbReference type="HAMAP" id="MF_01631">
    <property type="entry name" value="GlmU"/>
    <property type="match status" value="1"/>
</dbReference>
<comment type="pathway">
    <text evidence="18">Nucleotide-sugar biosynthesis; UDP-N-acetyl-alpha-D-glucosamine biosynthesis; N-acetyl-alpha-D-glucosamine 1-phosphate from alpha-D-glucosamine 6-phosphate (route II): step 2/2.</text>
</comment>
<dbReference type="PATRIC" id="fig|2340.3.peg.1041"/>
<dbReference type="PANTHER" id="PTHR43584:SF3">
    <property type="entry name" value="BIFUNCTIONAL PROTEIN GLMU"/>
    <property type="match status" value="1"/>
</dbReference>
<dbReference type="GO" id="GO:0000287">
    <property type="term" value="F:magnesium ion binding"/>
    <property type="evidence" value="ECO:0007669"/>
    <property type="project" value="UniProtKB-UniRule"/>
</dbReference>
<comment type="catalytic activity">
    <reaction evidence="15 18">
        <text>alpha-D-glucosamine 1-phosphate + acetyl-CoA = N-acetyl-alpha-D-glucosamine 1-phosphate + CoA + H(+)</text>
        <dbReference type="Rhea" id="RHEA:13725"/>
        <dbReference type="ChEBI" id="CHEBI:15378"/>
        <dbReference type="ChEBI" id="CHEBI:57287"/>
        <dbReference type="ChEBI" id="CHEBI:57288"/>
        <dbReference type="ChEBI" id="CHEBI:57776"/>
        <dbReference type="ChEBI" id="CHEBI:58516"/>
        <dbReference type="EC" id="2.3.1.157"/>
    </reaction>
</comment>
<evidence type="ECO:0000256" key="17">
    <source>
        <dbReference type="ARBA" id="ARBA00049628"/>
    </source>
</evidence>
<keyword evidence="5 18" id="KW-0808">Transferase</keyword>
<dbReference type="InterPro" id="IPR050065">
    <property type="entry name" value="GlmU-like"/>
</dbReference>
<dbReference type="InterPro" id="IPR029044">
    <property type="entry name" value="Nucleotide-diphossugar_trans"/>
</dbReference>
<dbReference type="Gene3D" id="2.160.10.10">
    <property type="entry name" value="Hexapeptide repeat proteins"/>
    <property type="match status" value="1"/>
</dbReference>
<evidence type="ECO:0000259" key="20">
    <source>
        <dbReference type="Pfam" id="PF25087"/>
    </source>
</evidence>
<feature type="binding site" evidence="18">
    <location>
        <position position="102"/>
    </location>
    <ligand>
        <name>Mg(2+)</name>
        <dbReference type="ChEBI" id="CHEBI:18420"/>
    </ligand>
</feature>
<dbReference type="GO" id="GO:0016787">
    <property type="term" value="F:hydrolase activity"/>
    <property type="evidence" value="ECO:0007669"/>
    <property type="project" value="UniProtKB-KW"/>
</dbReference>
<dbReference type="GO" id="GO:0009245">
    <property type="term" value="P:lipid A biosynthetic process"/>
    <property type="evidence" value="ECO:0007669"/>
    <property type="project" value="UniProtKB-UniRule"/>
</dbReference>
<evidence type="ECO:0000256" key="15">
    <source>
        <dbReference type="ARBA" id="ARBA00048247"/>
    </source>
</evidence>
<keyword evidence="23" id="KW-1185">Reference proteome</keyword>
<feature type="binding site" evidence="18">
    <location>
        <position position="421"/>
    </location>
    <ligand>
        <name>acetyl-CoA</name>
        <dbReference type="ChEBI" id="CHEBI:57288"/>
    </ligand>
</feature>
<dbReference type="InterPro" id="IPR038009">
    <property type="entry name" value="GlmU_C_LbH"/>
</dbReference>
<comment type="function">
    <text evidence="17 18">Catalyzes the last two sequential reactions in the de novo biosynthetic pathway for UDP-N-acetylglucosamine (UDP-GlcNAc). The C-terminal domain catalyzes the transfer of acetyl group from acetyl coenzyme A to glucosamine-1-phosphate (GlcN-1-P) to produce N-acetylglucosamine-1-phosphate (GlcNAc-1-P), which is converted into UDP-GlcNAc by the transfer of uridine 5-monophosphate (from uridine 5-triphosphate), a reaction catalyzed by the N-terminal domain.</text>
</comment>
<evidence type="ECO:0000313" key="24">
    <source>
        <dbReference type="Proteomes" id="UP000190962"/>
    </source>
</evidence>
<dbReference type="GO" id="GO:0016020">
    <property type="term" value="C:membrane"/>
    <property type="evidence" value="ECO:0007669"/>
    <property type="project" value="GOC"/>
</dbReference>
<evidence type="ECO:0000256" key="13">
    <source>
        <dbReference type="ARBA" id="ARBA00023315"/>
    </source>
</evidence>
<keyword evidence="9 18" id="KW-0460">Magnesium</keyword>
<keyword evidence="14 18" id="KW-0961">Cell wall biogenesis/degradation</keyword>
<dbReference type="PANTHER" id="PTHR43584">
    <property type="entry name" value="NUCLEOTIDYL TRANSFERASE"/>
    <property type="match status" value="1"/>
</dbReference>
<name>A0A0B0HD47_SOVGS</name>
<dbReference type="UniPathway" id="UPA00973"/>
<feature type="domain" description="Mannose-1-phosphate guanyltransferase C-terminal" evidence="20">
    <location>
        <begin position="261"/>
        <end position="332"/>
    </location>
</feature>
<dbReference type="EC" id="2.7.7.23" evidence="18"/>
<keyword evidence="7 18" id="KW-0479">Metal-binding</keyword>
<keyword evidence="13 18" id="KW-0012">Acyltransferase</keyword>
<evidence type="ECO:0000256" key="9">
    <source>
        <dbReference type="ARBA" id="ARBA00022842"/>
    </source>
</evidence>
<protein>
    <recommendedName>
        <fullName evidence="18">Bifunctional protein GlmU</fullName>
    </recommendedName>
    <domain>
        <recommendedName>
            <fullName evidence="18">UDP-N-acetylglucosamine pyrophosphorylase</fullName>
            <ecNumber evidence="18">2.7.7.23</ecNumber>
        </recommendedName>
        <alternativeName>
            <fullName evidence="18">N-acetylglucosamine-1-phosphate uridyltransferase</fullName>
        </alternativeName>
    </domain>
    <domain>
        <recommendedName>
            <fullName evidence="18">Glucosamine-1-phosphate N-acetyltransferase</fullName>
            <ecNumber evidence="18">2.3.1.157</ecNumber>
        </recommendedName>
    </domain>
</protein>
<feature type="region of interest" description="Pyrophosphorylase" evidence="18">
    <location>
        <begin position="1"/>
        <end position="227"/>
    </location>
</feature>
<dbReference type="eggNOG" id="COG1207">
    <property type="taxonomic scope" value="Bacteria"/>
</dbReference>
<evidence type="ECO:0000256" key="6">
    <source>
        <dbReference type="ARBA" id="ARBA00022695"/>
    </source>
</evidence>
<feature type="binding site" evidence="18">
    <location>
        <position position="375"/>
    </location>
    <ligand>
        <name>UDP-N-acetyl-alpha-D-glucosamine</name>
        <dbReference type="ChEBI" id="CHEBI:57705"/>
    </ligand>
</feature>
<comment type="similarity">
    <text evidence="3 18">In the N-terminal section; belongs to the N-acetylglucosamine-1-phosphate uridyltransferase family.</text>
</comment>
<feature type="binding site" evidence="18">
    <location>
        <position position="364"/>
    </location>
    <ligand>
        <name>UDP-N-acetyl-alpha-D-glucosamine</name>
        <dbReference type="ChEBI" id="CHEBI:57705"/>
    </ligand>
</feature>
<accession>A0A0B0HD47</accession>
<dbReference type="InterPro" id="IPR005882">
    <property type="entry name" value="Bifunctional_GlmU"/>
</dbReference>
<keyword evidence="10 18" id="KW-0133">Cell shape</keyword>
<feature type="binding site" evidence="18">
    <location>
        <begin position="78"/>
        <end position="79"/>
    </location>
    <ligand>
        <name>UDP-N-acetyl-alpha-D-glucosamine</name>
        <dbReference type="ChEBI" id="CHEBI:57705"/>
    </ligand>
</feature>
<keyword evidence="4 18" id="KW-0963">Cytoplasm</keyword>
<evidence type="ECO:0000313" key="21">
    <source>
        <dbReference type="EMBL" id="KHF26527.1"/>
    </source>
</evidence>
<comment type="pathway">
    <text evidence="18">Nucleotide-sugar biosynthesis; UDP-N-acetyl-alpha-D-glucosamine biosynthesis; UDP-N-acetyl-alpha-D-glucosamine from N-acetyl-alpha-D-glucosamine 1-phosphate: step 1/1.</text>
</comment>
<evidence type="ECO:0000256" key="8">
    <source>
        <dbReference type="ARBA" id="ARBA00022737"/>
    </source>
</evidence>
<feature type="binding site" evidence="18">
    <location>
        <position position="152"/>
    </location>
    <ligand>
        <name>UDP-N-acetyl-alpha-D-glucosamine</name>
        <dbReference type="ChEBI" id="CHEBI:57705"/>
    </ligand>
</feature>
<dbReference type="SUPFAM" id="SSF53448">
    <property type="entry name" value="Nucleotide-diphospho-sugar transferases"/>
    <property type="match status" value="1"/>
</dbReference>
<evidence type="ECO:0000256" key="7">
    <source>
        <dbReference type="ARBA" id="ARBA00022723"/>
    </source>
</evidence>
<dbReference type="GO" id="GO:0071555">
    <property type="term" value="P:cell wall organization"/>
    <property type="evidence" value="ECO:0007669"/>
    <property type="project" value="UniProtKB-KW"/>
</dbReference>
<feature type="binding site" evidence="18">
    <location>
        <position position="331"/>
    </location>
    <ligand>
        <name>UDP-N-acetyl-alpha-D-glucosamine</name>
        <dbReference type="ChEBI" id="CHEBI:57705"/>
    </ligand>
</feature>
<keyword evidence="21" id="KW-0378">Hydrolase</keyword>
<comment type="cofactor">
    <cofactor evidence="18">
        <name>Mg(2+)</name>
        <dbReference type="ChEBI" id="CHEBI:18420"/>
    </cofactor>
    <text evidence="18">Binds 1 Mg(2+) ion per subunit.</text>
</comment>
<evidence type="ECO:0000256" key="12">
    <source>
        <dbReference type="ARBA" id="ARBA00023268"/>
    </source>
</evidence>
<evidence type="ECO:0000256" key="14">
    <source>
        <dbReference type="ARBA" id="ARBA00023316"/>
    </source>
</evidence>
<feature type="region of interest" description="N-acetyltransferase" evidence="18">
    <location>
        <begin position="249"/>
        <end position="455"/>
    </location>
</feature>
<keyword evidence="11 18" id="KW-0573">Peptidoglycan synthesis</keyword>
<dbReference type="GO" id="GO:0005737">
    <property type="term" value="C:cytoplasm"/>
    <property type="evidence" value="ECO:0007669"/>
    <property type="project" value="UniProtKB-SubCell"/>
</dbReference>
<dbReference type="Proteomes" id="UP000190962">
    <property type="component" value="Unassembled WGS sequence"/>
</dbReference>
<dbReference type="GO" id="GO:0006048">
    <property type="term" value="P:UDP-N-acetylglucosamine biosynthetic process"/>
    <property type="evidence" value="ECO:0007669"/>
    <property type="project" value="UniProtKB-UniPathway"/>
</dbReference>
<comment type="catalytic activity">
    <reaction evidence="16 18">
        <text>N-acetyl-alpha-D-glucosamine 1-phosphate + UTP + H(+) = UDP-N-acetyl-alpha-D-glucosamine + diphosphate</text>
        <dbReference type="Rhea" id="RHEA:13509"/>
        <dbReference type="ChEBI" id="CHEBI:15378"/>
        <dbReference type="ChEBI" id="CHEBI:33019"/>
        <dbReference type="ChEBI" id="CHEBI:46398"/>
        <dbReference type="ChEBI" id="CHEBI:57705"/>
        <dbReference type="ChEBI" id="CHEBI:57776"/>
        <dbReference type="EC" id="2.7.7.23"/>
    </reaction>
</comment>
<dbReference type="InterPro" id="IPR056729">
    <property type="entry name" value="GMPPB_C"/>
</dbReference>
<feature type="binding site" evidence="18">
    <location>
        <position position="438"/>
    </location>
    <ligand>
        <name>acetyl-CoA</name>
        <dbReference type="ChEBI" id="CHEBI:57288"/>
    </ligand>
</feature>
<feature type="binding site" evidence="18">
    <location>
        <position position="22"/>
    </location>
    <ligand>
        <name>UDP-N-acetyl-alpha-D-glucosamine</name>
        <dbReference type="ChEBI" id="CHEBI:57705"/>
    </ligand>
</feature>
<feature type="binding site" evidence="18">
    <location>
        <position position="167"/>
    </location>
    <ligand>
        <name>UDP-N-acetyl-alpha-D-glucosamine</name>
        <dbReference type="ChEBI" id="CHEBI:57705"/>
    </ligand>
</feature>
<evidence type="ECO:0000256" key="4">
    <source>
        <dbReference type="ARBA" id="ARBA00022490"/>
    </source>
</evidence>
<feature type="binding site" evidence="18">
    <location>
        <begin position="8"/>
        <end position="11"/>
    </location>
    <ligand>
        <name>UDP-N-acetyl-alpha-D-glucosamine</name>
        <dbReference type="ChEBI" id="CHEBI:57705"/>
    </ligand>
</feature>
<evidence type="ECO:0000259" key="19">
    <source>
        <dbReference type="Pfam" id="PF12804"/>
    </source>
</evidence>
<dbReference type="Pfam" id="PF00132">
    <property type="entry name" value="Hexapep"/>
    <property type="match status" value="1"/>
</dbReference>
<dbReference type="GO" id="GO:0003977">
    <property type="term" value="F:UDP-N-acetylglucosamine diphosphorylase activity"/>
    <property type="evidence" value="ECO:0007669"/>
    <property type="project" value="UniProtKB-UniRule"/>
</dbReference>
<feature type="binding site" evidence="18">
    <location>
        <position position="225"/>
    </location>
    <ligand>
        <name>Mg(2+)</name>
        <dbReference type="ChEBI" id="CHEBI:18420"/>
    </ligand>
</feature>
<dbReference type="CDD" id="cd02540">
    <property type="entry name" value="GT2_GlmU_N_bac"/>
    <property type="match status" value="1"/>
</dbReference>
<evidence type="ECO:0000256" key="1">
    <source>
        <dbReference type="ARBA" id="ARBA00004496"/>
    </source>
</evidence>
<feature type="domain" description="MobA-like NTP transferase" evidence="19">
    <location>
        <begin position="5"/>
        <end position="121"/>
    </location>
</feature>
<evidence type="ECO:0000256" key="5">
    <source>
        <dbReference type="ARBA" id="ARBA00022679"/>
    </source>
</evidence>
<keyword evidence="12 18" id="KW-0511">Multifunctional enzyme</keyword>
<dbReference type="OrthoDB" id="9775031at2"/>
<dbReference type="GO" id="GO:0009252">
    <property type="term" value="P:peptidoglycan biosynthetic process"/>
    <property type="evidence" value="ECO:0007669"/>
    <property type="project" value="UniProtKB-UniRule"/>
</dbReference>
<evidence type="ECO:0000256" key="10">
    <source>
        <dbReference type="ARBA" id="ARBA00022960"/>
    </source>
</evidence>
<dbReference type="InterPro" id="IPR001451">
    <property type="entry name" value="Hexapep"/>
</dbReference>
<dbReference type="SUPFAM" id="SSF51161">
    <property type="entry name" value="Trimeric LpxA-like enzymes"/>
    <property type="match status" value="1"/>
</dbReference>
<feature type="binding site" evidence="18">
    <location>
        <position position="73"/>
    </location>
    <ligand>
        <name>UDP-N-acetyl-alpha-D-glucosamine</name>
        <dbReference type="ChEBI" id="CHEBI:57705"/>
    </ligand>
</feature>
<comment type="subcellular location">
    <subcellularLocation>
        <location evidence="1 18">Cytoplasm</location>
    </subcellularLocation>
</comment>
<gene>
    <name evidence="18 21" type="primary">glmU</name>
    <name evidence="22" type="ORF">BOV88_03970</name>
    <name evidence="21" type="ORF">JV46_17460</name>
</gene>